<gene>
    <name evidence="11" type="ORF">HJC23_010000</name>
</gene>
<dbReference type="Proteomes" id="UP001516023">
    <property type="component" value="Unassembled WGS sequence"/>
</dbReference>
<organism evidence="11 12">
    <name type="scientific">Cyclotella cryptica</name>
    <dbReference type="NCBI Taxonomy" id="29204"/>
    <lineage>
        <taxon>Eukaryota</taxon>
        <taxon>Sar</taxon>
        <taxon>Stramenopiles</taxon>
        <taxon>Ochrophyta</taxon>
        <taxon>Bacillariophyta</taxon>
        <taxon>Coscinodiscophyceae</taxon>
        <taxon>Thalassiosirophycidae</taxon>
        <taxon>Stephanodiscales</taxon>
        <taxon>Stephanodiscaceae</taxon>
        <taxon>Cyclotella</taxon>
    </lineage>
</organism>
<keyword evidence="12" id="KW-1185">Reference proteome</keyword>
<evidence type="ECO:0000256" key="7">
    <source>
        <dbReference type="ARBA" id="ARBA00044229"/>
    </source>
</evidence>
<dbReference type="GO" id="GO:0003743">
    <property type="term" value="F:translation initiation factor activity"/>
    <property type="evidence" value="ECO:0007669"/>
    <property type="project" value="UniProtKB-KW"/>
</dbReference>
<dbReference type="PANTHER" id="PTHR45989">
    <property type="entry name" value="TRANSLATION INITIATION FACTOR EIF-2B SUBUNIT GAMMA"/>
    <property type="match status" value="1"/>
</dbReference>
<dbReference type="InterPro" id="IPR056729">
    <property type="entry name" value="GMPPB_C"/>
</dbReference>
<dbReference type="Gene3D" id="2.160.10.10">
    <property type="entry name" value="Hexapeptide repeat proteins"/>
    <property type="match status" value="1"/>
</dbReference>
<evidence type="ECO:0000256" key="8">
    <source>
        <dbReference type="ARBA" id="ARBA00046432"/>
    </source>
</evidence>
<sequence>MRSDPEYIAILLAATSGSRLFPLTSEYPNGIPKHLIPSSPLNSSGDAGGLATPLQRLLIKTFEAGFELVVVAIHKEDSKTIPYLADGLCSSKVESMDGVVTDLEFNYVTPKHKKQEKTLRHMQVRVVRLPEDCHGSADALRFLSGVKNHHRESMDDSNNEEQQQRFIPLTSHAVVMAADLILEGDLLTENPSDANSNHNNSHAAVLPTLIQQHRLWNASSISSAVTMLLTDVGSEDKEGIPLKESSKAKMGRFSRDEEDMEYIGLSSEVASPLMGSLHASSQNHLSGGSRRVVLKRSKIEVEENDGTGNSTKLMVSKSRLHSGATTKKSRASNSSLLGGLSMATAPTASIDASPSLSIRTDLHDVHLYVISNWVFDLLHARPNMASFEKEVLPLLISRQFKGVEGTFGPTSWKLEENRERLKKVLKLLDGESTDTWNVSCSKHISSLLGTYASAKANGGLGGFFMDDQDDGDRPNPDELDATTPKNIGGSASGTSGLLCTPPFPSTVHPYAVSAHVLSREISTLILRACTIPTLLYGCGEITSRTLKLEPTASMQMVPNGTQLSLKSNSILLPNCTVGSNVTLGDRAKLNNVLVMDGAVIGENAVLQNSIVGMGARVGENCNLKDCMVGSGAVVASGTKTTEKGEAFHV</sequence>
<evidence type="ECO:0000256" key="5">
    <source>
        <dbReference type="ARBA" id="ARBA00022917"/>
    </source>
</evidence>
<evidence type="ECO:0000256" key="9">
    <source>
        <dbReference type="SAM" id="MobiDB-lite"/>
    </source>
</evidence>
<dbReference type="SUPFAM" id="SSF51161">
    <property type="entry name" value="Trimeric LpxA-like enzymes"/>
    <property type="match status" value="1"/>
</dbReference>
<evidence type="ECO:0000256" key="4">
    <source>
        <dbReference type="ARBA" id="ARBA00022540"/>
    </source>
</evidence>
<keyword evidence="3" id="KW-0963">Cytoplasm</keyword>
<evidence type="ECO:0000313" key="12">
    <source>
        <dbReference type="Proteomes" id="UP001516023"/>
    </source>
</evidence>
<dbReference type="InterPro" id="IPR011004">
    <property type="entry name" value="Trimer_LpxA-like_sf"/>
</dbReference>
<comment type="subunit">
    <text evidence="8">Component of the translation initiation factor 2B (eIF2B) complex which is a heterodecamer of two sets of five different subunits: alpha, beta, gamma, delta and epsilon. Subunits alpha, beta and delta comprise a regulatory subcomplex and subunits epsilon and gamma comprise a catalytic subcomplex. Within the complex, the hexameric regulatory complex resides at the center, with the two heterodimeric catalytic subcomplexes bound on opposite sides.</text>
</comment>
<comment type="subcellular location">
    <subcellularLocation>
        <location evidence="1">Cytoplasm</location>
        <location evidence="1">Cytosol</location>
    </subcellularLocation>
</comment>
<dbReference type="GO" id="GO:0005829">
    <property type="term" value="C:cytosol"/>
    <property type="evidence" value="ECO:0007669"/>
    <property type="project" value="UniProtKB-SubCell"/>
</dbReference>
<feature type="compositionally biased region" description="Polar residues" evidence="9">
    <location>
        <begin position="323"/>
        <end position="332"/>
    </location>
</feature>
<protein>
    <recommendedName>
        <fullName evidence="6">Translation initiation factor eIF2B subunit gamma</fullName>
    </recommendedName>
    <alternativeName>
        <fullName evidence="7">eIF2B GDP-GTP exchange factor subunit gamma</fullName>
    </alternativeName>
</protein>
<evidence type="ECO:0000256" key="3">
    <source>
        <dbReference type="ARBA" id="ARBA00022490"/>
    </source>
</evidence>
<evidence type="ECO:0000259" key="10">
    <source>
        <dbReference type="Pfam" id="PF25087"/>
    </source>
</evidence>
<keyword evidence="5" id="KW-0648">Protein biosynthesis</keyword>
<reference evidence="11 12" key="1">
    <citation type="journal article" date="2020" name="G3 (Bethesda)">
        <title>Improved Reference Genome for Cyclotella cryptica CCMP332, a Model for Cell Wall Morphogenesis, Salinity Adaptation, and Lipid Production in Diatoms (Bacillariophyta).</title>
        <authorList>
            <person name="Roberts W.R."/>
            <person name="Downey K.M."/>
            <person name="Ruck E.C."/>
            <person name="Traller J.C."/>
            <person name="Alverson A.J."/>
        </authorList>
    </citation>
    <scope>NUCLEOTIDE SEQUENCE [LARGE SCALE GENOMIC DNA]</scope>
    <source>
        <strain evidence="11 12">CCMP332</strain>
    </source>
</reference>
<accession>A0ABD3Q8M0</accession>
<comment type="similarity">
    <text evidence="2">Belongs to the eIF-2B gamma/epsilon subunits family.</text>
</comment>
<evidence type="ECO:0000313" key="11">
    <source>
        <dbReference type="EMBL" id="KAL3796700.1"/>
    </source>
</evidence>
<dbReference type="AlphaFoldDB" id="A0ABD3Q8M0"/>
<dbReference type="PANTHER" id="PTHR45989:SF1">
    <property type="entry name" value="TRANSLATION INITIATION FACTOR EIF-2B SUBUNIT GAMMA"/>
    <property type="match status" value="1"/>
</dbReference>
<dbReference type="InterPro" id="IPR051960">
    <property type="entry name" value="eIF2B_gamma"/>
</dbReference>
<dbReference type="Gene3D" id="3.90.550.10">
    <property type="entry name" value="Spore Coat Polysaccharide Biosynthesis Protein SpsA, Chain A"/>
    <property type="match status" value="1"/>
</dbReference>
<feature type="region of interest" description="Disordered" evidence="9">
    <location>
        <begin position="301"/>
        <end position="332"/>
    </location>
</feature>
<dbReference type="EMBL" id="JABMIG020000061">
    <property type="protein sequence ID" value="KAL3796700.1"/>
    <property type="molecule type" value="Genomic_DNA"/>
</dbReference>
<comment type="caution">
    <text evidence="11">The sequence shown here is derived from an EMBL/GenBank/DDBJ whole genome shotgun (WGS) entry which is preliminary data.</text>
</comment>
<evidence type="ECO:0000256" key="1">
    <source>
        <dbReference type="ARBA" id="ARBA00004514"/>
    </source>
</evidence>
<evidence type="ECO:0000256" key="2">
    <source>
        <dbReference type="ARBA" id="ARBA00007878"/>
    </source>
</evidence>
<feature type="domain" description="Mannose-1-phosphate guanyltransferase C-terminal" evidence="10">
    <location>
        <begin position="565"/>
        <end position="635"/>
    </location>
</feature>
<dbReference type="InterPro" id="IPR029044">
    <property type="entry name" value="Nucleotide-diphossugar_trans"/>
</dbReference>
<keyword evidence="4" id="KW-0396">Initiation factor</keyword>
<proteinExistence type="inferred from homology"/>
<dbReference type="Pfam" id="PF25087">
    <property type="entry name" value="GMPPB_C"/>
    <property type="match status" value="1"/>
</dbReference>
<evidence type="ECO:0000256" key="6">
    <source>
        <dbReference type="ARBA" id="ARBA00044196"/>
    </source>
</evidence>
<name>A0ABD3Q8M0_9STRA</name>
<feature type="region of interest" description="Disordered" evidence="9">
    <location>
        <begin position="463"/>
        <end position="492"/>
    </location>
</feature>